<dbReference type="EMBL" id="CP115450">
    <property type="protein sequence ID" value="WBP85898.1"/>
    <property type="molecule type" value="Genomic_DNA"/>
</dbReference>
<keyword evidence="2" id="KW-0732">Signal</keyword>
<dbReference type="InterPro" id="IPR049713">
    <property type="entry name" value="Pr6Pr-like"/>
</dbReference>
<feature type="transmembrane region" description="Helical" evidence="1">
    <location>
        <begin position="172"/>
        <end position="197"/>
    </location>
</feature>
<evidence type="ECO:0000256" key="2">
    <source>
        <dbReference type="SAM" id="SignalP"/>
    </source>
</evidence>
<name>A0ABY7PZP1_9ACTN</name>
<keyword evidence="4" id="KW-1185">Reference proteome</keyword>
<feature type="transmembrane region" description="Helical" evidence="1">
    <location>
        <begin position="132"/>
        <end position="152"/>
    </location>
</feature>
<evidence type="ECO:0000256" key="1">
    <source>
        <dbReference type="SAM" id="Phobius"/>
    </source>
</evidence>
<evidence type="ECO:0000313" key="4">
    <source>
        <dbReference type="Proteomes" id="UP001212821"/>
    </source>
</evidence>
<keyword evidence="1" id="KW-0472">Membrane</keyword>
<feature type="chain" id="PRO_5045779865" evidence="2">
    <location>
        <begin position="28"/>
        <end position="220"/>
    </location>
</feature>
<gene>
    <name evidence="3" type="ORF">O1G21_08600</name>
</gene>
<feature type="transmembrane region" description="Helical" evidence="1">
    <location>
        <begin position="38"/>
        <end position="61"/>
    </location>
</feature>
<reference evidence="4" key="1">
    <citation type="submission" date="2022-12" db="EMBL/GenBank/DDBJ databases">
        <authorList>
            <person name="Mo P."/>
        </authorList>
    </citation>
    <scope>NUCLEOTIDE SEQUENCE [LARGE SCALE GENOMIC DNA]</scope>
    <source>
        <strain evidence="4">HUAS 3-15</strain>
    </source>
</reference>
<evidence type="ECO:0000313" key="3">
    <source>
        <dbReference type="EMBL" id="WBP85898.1"/>
    </source>
</evidence>
<feature type="transmembrane region" description="Helical" evidence="1">
    <location>
        <begin position="73"/>
        <end position="93"/>
    </location>
</feature>
<accession>A0ABY7PZP1</accession>
<sequence length="220" mass="23376">MHSWLAPARLAVAAFLAVALCFSGYHAATDGTGVVNFFSYFTNLSNLAGMAVLAYGGWAGLTGRRPVPDAVRGAVVLYLVITGLAYGTLLAKYPALLVIPWVDDVVHRAVPLVVLADWLLDPPARRVRPAAVLGWLAFPLVYLVYALTRGHAVDWYPYPFLDPAGHGGYRRVAGACFLLVVALLLIGAAVAAVGNALAAHRDARQGTVPPRGRHARARTG</sequence>
<organism evidence="3 4">
    <name type="scientific">Kitasatospora cathayae</name>
    <dbReference type="NCBI Taxonomy" id="3004092"/>
    <lineage>
        <taxon>Bacteria</taxon>
        <taxon>Bacillati</taxon>
        <taxon>Actinomycetota</taxon>
        <taxon>Actinomycetes</taxon>
        <taxon>Kitasatosporales</taxon>
        <taxon>Streptomycetaceae</taxon>
        <taxon>Kitasatospora</taxon>
    </lineage>
</organism>
<keyword evidence="1" id="KW-0812">Transmembrane</keyword>
<dbReference type="RefSeq" id="WP_270142199.1">
    <property type="nucleotide sequence ID" value="NZ_CP115450.1"/>
</dbReference>
<proteinExistence type="predicted"/>
<feature type="signal peptide" evidence="2">
    <location>
        <begin position="1"/>
        <end position="27"/>
    </location>
</feature>
<keyword evidence="1" id="KW-1133">Transmembrane helix</keyword>
<dbReference type="Proteomes" id="UP001212821">
    <property type="component" value="Chromosome"/>
</dbReference>
<protein>
    <submittedName>
        <fullName evidence="3">Pr6Pr family membrane protein</fullName>
    </submittedName>
</protein>
<dbReference type="NCBIfam" id="NF038065">
    <property type="entry name" value="Pr6Pr"/>
    <property type="match status" value="1"/>
</dbReference>